<reference evidence="5 6" key="1">
    <citation type="submission" date="2016-05" db="EMBL/GenBank/DDBJ databases">
        <authorList>
            <person name="Lavstsen T."/>
            <person name="Jespersen J.S."/>
        </authorList>
    </citation>
    <scope>NUCLEOTIDE SEQUENCE [LARGE SCALE GENOMIC DNA]</scope>
    <source>
        <strain evidence="5 6">B7-9</strain>
    </source>
</reference>
<comment type="pathway">
    <text evidence="1">Cell wall biogenesis; cell wall polysaccharide biosynthesis.</text>
</comment>
<evidence type="ECO:0008006" key="7">
    <source>
        <dbReference type="Google" id="ProtNLM"/>
    </source>
</evidence>
<sequence>MPVRVAVIVLSWNAADALLPCLAAVLRQSRPSDKLLVVDNASADASIAQVAATLPEVEILANSRNLGFAGGMNVGLRHIIAASPSFDVAVLLNQDTLVDPGWLAGLLAQFDEPQVAAVGSKIRYPDGRLQHAGARLEWPLGLVRHVGWGETDQGQYESPRDYALLTGAALALRLAALVEVGLFDEGFWPAYYEDVDLCWRLVRAGYRLVYAPAATLAHQESHSTRDEVTRMAYYHQGRLRYLLKRLSLTELSEAFAPAEASYCAARRATPEERALRWAYAQTLAHMHDIVAARMPLHLNEDAAHAHIVSVLHRLQQVPGQTHYHAALTSAQQLLG</sequence>
<dbReference type="Pfam" id="PF13641">
    <property type="entry name" value="Glyco_tranf_2_3"/>
    <property type="match status" value="1"/>
</dbReference>
<dbReference type="Proteomes" id="UP000220922">
    <property type="component" value="Unassembled WGS sequence"/>
</dbReference>
<dbReference type="SUPFAM" id="SSF53448">
    <property type="entry name" value="Nucleotide-diphospho-sugar transferases"/>
    <property type="match status" value="1"/>
</dbReference>
<comment type="caution">
    <text evidence="5">The sequence shown here is derived from an EMBL/GenBank/DDBJ whole genome shotgun (WGS) entry which is preliminary data.</text>
</comment>
<dbReference type="Gene3D" id="3.90.550.10">
    <property type="entry name" value="Spore Coat Polysaccharide Biosynthesis Protein SpsA, Chain A"/>
    <property type="match status" value="1"/>
</dbReference>
<comment type="similarity">
    <text evidence="2">Belongs to the glycosyltransferase 2 family.</text>
</comment>
<evidence type="ECO:0000313" key="5">
    <source>
        <dbReference type="EMBL" id="PDV99849.1"/>
    </source>
</evidence>
<keyword evidence="3" id="KW-0328">Glycosyltransferase</keyword>
<protein>
    <recommendedName>
        <fullName evidence="7">Glycosyltransferase 2-like domain-containing protein</fullName>
    </recommendedName>
</protein>
<evidence type="ECO:0000256" key="1">
    <source>
        <dbReference type="ARBA" id="ARBA00004776"/>
    </source>
</evidence>
<evidence type="ECO:0000256" key="2">
    <source>
        <dbReference type="ARBA" id="ARBA00006739"/>
    </source>
</evidence>
<keyword evidence="6" id="KW-1185">Reference proteome</keyword>
<accession>A0A2H3KWS6</accession>
<proteinExistence type="inferred from homology"/>
<dbReference type="OrthoDB" id="9807209at2"/>
<organism evidence="5 6">
    <name type="scientific">Candidatus Chloroploca asiatica</name>
    <dbReference type="NCBI Taxonomy" id="1506545"/>
    <lineage>
        <taxon>Bacteria</taxon>
        <taxon>Bacillati</taxon>
        <taxon>Chloroflexota</taxon>
        <taxon>Chloroflexia</taxon>
        <taxon>Chloroflexales</taxon>
        <taxon>Chloroflexineae</taxon>
        <taxon>Oscillochloridaceae</taxon>
        <taxon>Candidatus Chloroploca</taxon>
    </lineage>
</organism>
<evidence type="ECO:0000256" key="4">
    <source>
        <dbReference type="ARBA" id="ARBA00022679"/>
    </source>
</evidence>
<dbReference type="GO" id="GO:0016757">
    <property type="term" value="F:glycosyltransferase activity"/>
    <property type="evidence" value="ECO:0007669"/>
    <property type="project" value="UniProtKB-KW"/>
</dbReference>
<dbReference type="CDD" id="cd04186">
    <property type="entry name" value="GT_2_like_c"/>
    <property type="match status" value="1"/>
</dbReference>
<dbReference type="AlphaFoldDB" id="A0A2H3KWS6"/>
<dbReference type="PANTHER" id="PTHR43179:SF12">
    <property type="entry name" value="GALACTOFURANOSYLTRANSFERASE GLFT2"/>
    <property type="match status" value="1"/>
</dbReference>
<dbReference type="PANTHER" id="PTHR43179">
    <property type="entry name" value="RHAMNOSYLTRANSFERASE WBBL"/>
    <property type="match status" value="1"/>
</dbReference>
<evidence type="ECO:0000256" key="3">
    <source>
        <dbReference type="ARBA" id="ARBA00022676"/>
    </source>
</evidence>
<name>A0A2H3KWS6_9CHLR</name>
<evidence type="ECO:0000313" key="6">
    <source>
        <dbReference type="Proteomes" id="UP000220922"/>
    </source>
</evidence>
<keyword evidence="4" id="KW-0808">Transferase</keyword>
<dbReference type="InterPro" id="IPR029044">
    <property type="entry name" value="Nucleotide-diphossugar_trans"/>
</dbReference>
<gene>
    <name evidence="5" type="ORF">A9Q02_01155</name>
</gene>
<dbReference type="EMBL" id="LYXE01000063">
    <property type="protein sequence ID" value="PDV99849.1"/>
    <property type="molecule type" value="Genomic_DNA"/>
</dbReference>